<evidence type="ECO:0000256" key="3">
    <source>
        <dbReference type="ARBA" id="ARBA00022692"/>
    </source>
</evidence>
<dbReference type="NCBIfam" id="TIGR03954">
    <property type="entry name" value="integ_memb_HG"/>
    <property type="match status" value="1"/>
</dbReference>
<protein>
    <submittedName>
        <fullName evidence="8">Unannotated protein</fullName>
    </submittedName>
</protein>
<dbReference type="PANTHER" id="PTHR40077:SF1">
    <property type="entry name" value="MEMBRANE PROTEIN"/>
    <property type="match status" value="1"/>
</dbReference>
<evidence type="ECO:0000256" key="2">
    <source>
        <dbReference type="ARBA" id="ARBA00022475"/>
    </source>
</evidence>
<gene>
    <name evidence="8" type="ORF">UFOPK1931_00382</name>
</gene>
<evidence type="ECO:0000259" key="7">
    <source>
        <dbReference type="Pfam" id="PF12823"/>
    </source>
</evidence>
<keyword evidence="3 6" id="KW-0812">Transmembrane</keyword>
<evidence type="ECO:0000256" key="6">
    <source>
        <dbReference type="SAM" id="Phobius"/>
    </source>
</evidence>
<reference evidence="8" key="1">
    <citation type="submission" date="2020-05" db="EMBL/GenBank/DDBJ databases">
        <authorList>
            <person name="Chiriac C."/>
            <person name="Salcher M."/>
            <person name="Ghai R."/>
            <person name="Kavagutti S V."/>
        </authorList>
    </citation>
    <scope>NUCLEOTIDE SEQUENCE</scope>
</reference>
<keyword evidence="5 6" id="KW-0472">Membrane</keyword>
<evidence type="ECO:0000256" key="1">
    <source>
        <dbReference type="ARBA" id="ARBA00004651"/>
    </source>
</evidence>
<feature type="domain" description="DUF3817" evidence="7">
    <location>
        <begin position="9"/>
        <end position="93"/>
    </location>
</feature>
<dbReference type="Pfam" id="PF12823">
    <property type="entry name" value="DUF3817"/>
    <property type="match status" value="1"/>
</dbReference>
<keyword evidence="4 6" id="KW-1133">Transmembrane helix</keyword>
<feature type="transmembrane region" description="Helical" evidence="6">
    <location>
        <begin position="12"/>
        <end position="29"/>
    </location>
</feature>
<name>A0A6J6I0J7_9ZZZZ</name>
<dbReference type="InterPro" id="IPR023845">
    <property type="entry name" value="DUF3817_TM"/>
</dbReference>
<evidence type="ECO:0000256" key="5">
    <source>
        <dbReference type="ARBA" id="ARBA00023136"/>
    </source>
</evidence>
<comment type="subcellular location">
    <subcellularLocation>
        <location evidence="1">Cell membrane</location>
        <topology evidence="1">Multi-pass membrane protein</topology>
    </subcellularLocation>
</comment>
<evidence type="ECO:0000256" key="4">
    <source>
        <dbReference type="ARBA" id="ARBA00022989"/>
    </source>
</evidence>
<sequence>MDAKPKDIFGTFARIEMLTWALLIAAILARETIGLSPNIFTIAGATHGFAFIGYSVTAVLVGVNQRWPVAQTALAVVLAIVPFATYPFDRYLDKRSALDGEWRIEGTKDPRDNTWFDKLFRWFIFRPVLLVLALAVFVVSLFGFLLWLGPPGEWGN</sequence>
<dbReference type="AlphaFoldDB" id="A0A6J6I0J7"/>
<dbReference type="GO" id="GO:0005886">
    <property type="term" value="C:plasma membrane"/>
    <property type="evidence" value="ECO:0007669"/>
    <property type="project" value="UniProtKB-SubCell"/>
</dbReference>
<feature type="transmembrane region" description="Helical" evidence="6">
    <location>
        <begin position="41"/>
        <end position="63"/>
    </location>
</feature>
<keyword evidence="2" id="KW-1003">Cell membrane</keyword>
<organism evidence="8">
    <name type="scientific">freshwater metagenome</name>
    <dbReference type="NCBI Taxonomy" id="449393"/>
    <lineage>
        <taxon>unclassified sequences</taxon>
        <taxon>metagenomes</taxon>
        <taxon>ecological metagenomes</taxon>
    </lineage>
</organism>
<dbReference type="PANTHER" id="PTHR40077">
    <property type="entry name" value="MEMBRANE PROTEIN-RELATED"/>
    <property type="match status" value="1"/>
</dbReference>
<feature type="transmembrane region" description="Helical" evidence="6">
    <location>
        <begin position="128"/>
        <end position="148"/>
    </location>
</feature>
<evidence type="ECO:0000313" key="8">
    <source>
        <dbReference type="EMBL" id="CAB4619020.1"/>
    </source>
</evidence>
<proteinExistence type="predicted"/>
<dbReference type="EMBL" id="CAEZVE010000048">
    <property type="protein sequence ID" value="CAB4619020.1"/>
    <property type="molecule type" value="Genomic_DNA"/>
</dbReference>
<accession>A0A6J6I0J7</accession>